<evidence type="ECO:0000256" key="7">
    <source>
        <dbReference type="SAM" id="SignalP"/>
    </source>
</evidence>
<feature type="domain" description="Peptidase M14" evidence="8">
    <location>
        <begin position="88"/>
        <end position="223"/>
    </location>
</feature>
<dbReference type="GO" id="GO:0008270">
    <property type="term" value="F:zinc ion binding"/>
    <property type="evidence" value="ECO:0007669"/>
    <property type="project" value="InterPro"/>
</dbReference>
<evidence type="ECO:0000313" key="9">
    <source>
        <dbReference type="EMBL" id="PDH33940.1"/>
    </source>
</evidence>
<evidence type="ECO:0000256" key="6">
    <source>
        <dbReference type="ARBA" id="ARBA00023049"/>
    </source>
</evidence>
<feature type="chain" id="PRO_5012404869" description="Peptidase M14 domain-containing protein" evidence="7">
    <location>
        <begin position="26"/>
        <end position="927"/>
    </location>
</feature>
<dbReference type="SUPFAM" id="SSF53187">
    <property type="entry name" value="Zn-dependent exopeptidases"/>
    <property type="match status" value="1"/>
</dbReference>
<keyword evidence="4" id="KW-0378">Hydrolase</keyword>
<keyword evidence="7" id="KW-0732">Signal</keyword>
<evidence type="ECO:0000256" key="2">
    <source>
        <dbReference type="ARBA" id="ARBA00005988"/>
    </source>
</evidence>
<gene>
    <name evidence="9" type="ORF">CNF02_06170</name>
</gene>
<evidence type="ECO:0000313" key="10">
    <source>
        <dbReference type="Proteomes" id="UP000219329"/>
    </source>
</evidence>
<dbReference type="InterPro" id="IPR000834">
    <property type="entry name" value="Peptidase_M14"/>
</dbReference>
<keyword evidence="6" id="KW-0482">Metalloprotease</keyword>
<evidence type="ECO:0000259" key="8">
    <source>
        <dbReference type="Pfam" id="PF00246"/>
    </source>
</evidence>
<comment type="caution">
    <text evidence="9">The sequence shown here is derived from an EMBL/GenBank/DDBJ whole genome shotgun (WGS) entry which is preliminary data.</text>
</comment>
<dbReference type="PANTHER" id="PTHR11705">
    <property type="entry name" value="PROTEASE FAMILY M14 CARBOXYPEPTIDASE A,B"/>
    <property type="match status" value="1"/>
</dbReference>
<evidence type="ECO:0000256" key="5">
    <source>
        <dbReference type="ARBA" id="ARBA00022833"/>
    </source>
</evidence>
<dbReference type="Gene3D" id="3.40.630.10">
    <property type="entry name" value="Zn peptidases"/>
    <property type="match status" value="1"/>
</dbReference>
<keyword evidence="5" id="KW-0862">Zinc</keyword>
<dbReference type="GO" id="GO:0005615">
    <property type="term" value="C:extracellular space"/>
    <property type="evidence" value="ECO:0007669"/>
    <property type="project" value="TreeGrafter"/>
</dbReference>
<dbReference type="Pfam" id="PF00246">
    <property type="entry name" value="Peptidase_M14"/>
    <property type="match status" value="1"/>
</dbReference>
<dbReference type="Proteomes" id="UP000219329">
    <property type="component" value="Unassembled WGS sequence"/>
</dbReference>
<name>A0A2A5WBU2_9GAMM</name>
<comment type="cofactor">
    <cofactor evidence="1">
        <name>Zn(2+)</name>
        <dbReference type="ChEBI" id="CHEBI:29105"/>
    </cofactor>
</comment>
<accession>A0A2A5WBU2</accession>
<dbReference type="AlphaFoldDB" id="A0A2A5WBU2"/>
<reference evidence="9 10" key="1">
    <citation type="submission" date="2017-08" db="EMBL/GenBank/DDBJ databases">
        <title>Fine stratification of microbial communities through a metagenomic profile of the photic zone.</title>
        <authorList>
            <person name="Haro-Moreno J.M."/>
            <person name="Lopez-Perez M."/>
            <person name="De La Torre J."/>
            <person name="Picazo A."/>
            <person name="Camacho A."/>
            <person name="Rodriguez-Valera F."/>
        </authorList>
    </citation>
    <scope>NUCLEOTIDE SEQUENCE [LARGE SCALE GENOMIC DNA]</scope>
    <source>
        <strain evidence="9">MED-G28</strain>
    </source>
</reference>
<keyword evidence="3" id="KW-0645">Protease</keyword>
<sequence>MSRRTQIGFLSASIICLCIASPLTAQTTIGDLPMDQTATDAILAATTSRDFLTEWIDVLPEHPTVPSPRDVIGYTIGTPGELTQVEDIYAYFTALAEASDRVEVFSLGQSFEERDMLVVAISAEKNIADIETYKGYLNELSDPRTLNRSEANQIIDDALPIFWMTAGLHSPELGPPEMVMELAYRLAVETREPFANIRDNVITLITPVFDVDGRARQVDWYKTNIAGHTNYFDMPPRGVPFWGHYTRHDNNRDGISITQPITLNYNNGVYEYKPTVSLDLHESVPLLYVAGGTGPYNEGVSPITIGEWQLLANYEISRLTGLGLEGVWTWGFYTGWYPGYMLWVTNNHNGMGRFYETFGNGSAETMERDLSNSSYAGEPVIDRTWYRAAPPPKKFTWSMRNNTNYMQSGVIASLEMVAQNKRLFLSNFYQKGVEALLKSEEDPPYAFLIPEEQTDPESANYMIGALHRHAIEMQRSNTNRTFGEIEVKSGDILINLNQPYGQLAKTLLEKQNFPTDVEVPPYDDVAWTFGLVYGVDVIPIDDPNIWVHASRRFREGDEFLPKTELPEEGQIWVITNHAQRELGPTRFALGDIEVLIAEESFEANNNEFPAGSFIIDMGDLNNRNRDHVKKILADTNLPISNLTSMPEVSTHELDLPRLGIYQAWSSTQNAGWVRYSLDEADVPYTLFSKDRARLGNLQRDFDVILVPHMSSGTNLASIIGGIDPKWSPLPYTNSNDTPNLGHILSSDDITGGMGFEGMAAIEEFIREGGTLVTLGSAGVIASDSGILRGINKRGPSGMNTPGSVMTAKINDHHSPLVYGYNEITHVFRGNGPVFSLPDYDRRYSPLQFGTKHWDEDLEEDNGSLNPPLVMSGGIVQGANIIDGEPAIVSKPLDEGQVVMLNWNPMHRHVNLHDHGFVYNAILNWNDL</sequence>
<dbReference type="GO" id="GO:0006508">
    <property type="term" value="P:proteolysis"/>
    <property type="evidence" value="ECO:0007669"/>
    <property type="project" value="UniProtKB-KW"/>
</dbReference>
<feature type="signal peptide" evidence="7">
    <location>
        <begin position="1"/>
        <end position="25"/>
    </location>
</feature>
<evidence type="ECO:0000256" key="3">
    <source>
        <dbReference type="ARBA" id="ARBA00022670"/>
    </source>
</evidence>
<evidence type="ECO:0000256" key="1">
    <source>
        <dbReference type="ARBA" id="ARBA00001947"/>
    </source>
</evidence>
<comment type="similarity">
    <text evidence="2">Belongs to the peptidase M14 family.</text>
</comment>
<dbReference type="EMBL" id="NTJZ01000005">
    <property type="protein sequence ID" value="PDH33940.1"/>
    <property type="molecule type" value="Genomic_DNA"/>
</dbReference>
<evidence type="ECO:0000256" key="4">
    <source>
        <dbReference type="ARBA" id="ARBA00022801"/>
    </source>
</evidence>
<dbReference type="PANTHER" id="PTHR11705:SF143">
    <property type="entry name" value="SLL0236 PROTEIN"/>
    <property type="match status" value="1"/>
</dbReference>
<proteinExistence type="inferred from homology"/>
<organism evidence="9 10">
    <name type="scientific">OM182 bacterium MED-G28</name>
    <dbReference type="NCBI Taxonomy" id="1986256"/>
    <lineage>
        <taxon>Bacteria</taxon>
        <taxon>Pseudomonadati</taxon>
        <taxon>Pseudomonadota</taxon>
        <taxon>Gammaproteobacteria</taxon>
        <taxon>OMG group</taxon>
        <taxon>OM182 clade</taxon>
    </lineage>
</organism>
<dbReference type="GO" id="GO:0004181">
    <property type="term" value="F:metallocarboxypeptidase activity"/>
    <property type="evidence" value="ECO:0007669"/>
    <property type="project" value="InterPro"/>
</dbReference>
<protein>
    <recommendedName>
        <fullName evidence="8">Peptidase M14 domain-containing protein</fullName>
    </recommendedName>
</protein>